<dbReference type="Proteomes" id="UP001524473">
    <property type="component" value="Unassembled WGS sequence"/>
</dbReference>
<accession>A0ABT1S0S1</accession>
<gene>
    <name evidence="1" type="ORF">NE695_10900</name>
</gene>
<comment type="caution">
    <text evidence="1">The sequence shown here is derived from an EMBL/GenBank/DDBJ whole genome shotgun (WGS) entry which is preliminary data.</text>
</comment>
<keyword evidence="2" id="KW-1185">Reference proteome</keyword>
<dbReference type="RefSeq" id="WP_066866495.1">
    <property type="nucleotide sequence ID" value="NZ_CABKVV010000014.1"/>
</dbReference>
<sequence length="69" mass="7131">MPYTKQTWADHETPLDAEHLNHMEQGIAEAYTAPGAAVADVAQDADAAALAATLNALLASLRASGVLAE</sequence>
<evidence type="ECO:0000313" key="1">
    <source>
        <dbReference type="EMBL" id="MCQ4840418.1"/>
    </source>
</evidence>
<dbReference type="EMBL" id="JANFZH010000023">
    <property type="protein sequence ID" value="MCQ4840418.1"/>
    <property type="molecule type" value="Genomic_DNA"/>
</dbReference>
<protein>
    <submittedName>
        <fullName evidence="1">Uncharacterized protein</fullName>
    </submittedName>
</protein>
<name>A0ABT1S0S1_9FIRM</name>
<proteinExistence type="predicted"/>
<dbReference type="GeneID" id="90533420"/>
<dbReference type="Gene3D" id="6.10.140.1630">
    <property type="match status" value="1"/>
</dbReference>
<organism evidence="1 2">
    <name type="scientific">Neglectibacter timonensis</name>
    <dbReference type="NCBI Taxonomy" id="1776382"/>
    <lineage>
        <taxon>Bacteria</taxon>
        <taxon>Bacillati</taxon>
        <taxon>Bacillota</taxon>
        <taxon>Clostridia</taxon>
        <taxon>Eubacteriales</taxon>
        <taxon>Oscillospiraceae</taxon>
        <taxon>Neglectibacter</taxon>
    </lineage>
</organism>
<evidence type="ECO:0000313" key="2">
    <source>
        <dbReference type="Proteomes" id="UP001524473"/>
    </source>
</evidence>
<reference evidence="1 2" key="1">
    <citation type="submission" date="2022-06" db="EMBL/GenBank/DDBJ databases">
        <title>Isolation of gut microbiota from human fecal samples.</title>
        <authorList>
            <person name="Pamer E.G."/>
            <person name="Barat B."/>
            <person name="Waligurski E."/>
            <person name="Medina S."/>
            <person name="Paddock L."/>
            <person name="Mostad J."/>
        </authorList>
    </citation>
    <scope>NUCLEOTIDE SEQUENCE [LARGE SCALE GENOMIC DNA]</scope>
    <source>
        <strain evidence="1 2">DFI.9.73</strain>
    </source>
</reference>